<dbReference type="EMBL" id="SOEO01000001">
    <property type="protein sequence ID" value="TDX87250.1"/>
    <property type="molecule type" value="Genomic_DNA"/>
</dbReference>
<keyword evidence="5" id="KW-0732">Signal</keyword>
<dbReference type="GO" id="GO:0043565">
    <property type="term" value="F:sequence-specific DNA binding"/>
    <property type="evidence" value="ECO:0007669"/>
    <property type="project" value="InterPro"/>
</dbReference>
<keyword evidence="8" id="KW-1185">Reference proteome</keyword>
<dbReference type="SMART" id="SM00342">
    <property type="entry name" value="HTH_ARAC"/>
    <property type="match status" value="1"/>
</dbReference>
<evidence type="ECO:0000313" key="8">
    <source>
        <dbReference type="Proteomes" id="UP000295313"/>
    </source>
</evidence>
<feature type="transmembrane region" description="Helical" evidence="4">
    <location>
        <begin position="335"/>
        <end position="356"/>
    </location>
</feature>
<name>A0A4R8IC79_9FLAO</name>
<dbReference type="AlphaFoldDB" id="A0A4R8IC79"/>
<evidence type="ECO:0000256" key="2">
    <source>
        <dbReference type="ARBA" id="ARBA00023125"/>
    </source>
</evidence>
<dbReference type="Proteomes" id="UP000295313">
    <property type="component" value="Unassembled WGS sequence"/>
</dbReference>
<dbReference type="Pfam" id="PF12833">
    <property type="entry name" value="HTH_18"/>
    <property type="match status" value="1"/>
</dbReference>
<evidence type="ECO:0000256" key="4">
    <source>
        <dbReference type="SAM" id="Phobius"/>
    </source>
</evidence>
<keyword evidence="4" id="KW-1133">Transmembrane helix</keyword>
<proteinExistence type="predicted"/>
<feature type="domain" description="HTH araC/xylS-type" evidence="6">
    <location>
        <begin position="402"/>
        <end position="510"/>
    </location>
</feature>
<sequence>MFKPKKYLTALLFLVLSVYTAQDNSTKEIEALYEDRPFSTPAEDLKIGFKALKIAIAANNEDQIKSMLYEICAAYYRAGQYSEAMKYAAKIDSRPGSDKYYSKIYISRIKFHLYKDFGMTDKAKLELDNAFKKASRLENQDTDTYHELKGYLYRDKSEMFTDIDSILKYDQKNLEEFLKFRKLYKRFSNLSMPYNNVGYDYLQKGNLDLALLNYKKAEYYALKADDQFNYAYVCQSFGEYYETLGKPDIAVEFYKKCLAIAQRFNEYKLALAATDYIRQIYLKQGDRENSIKYDQLFTELTNTVNVNKKAELNKVVAIIEKEKDLELINSNKSKYWIIGSLLFLGSLISIFAVYLYNKNKKDYLKFTKVIEEMKNRAATQVHHTEKEGAKSLSTNISDEKEHELMKKLNNFERKEQFLSSEISLGSLASNFNTNVNYLSKVIKKYRNHNFNSYINELRINYITEKLRTNPEYLNYKIAYLSEECGFSSYSSFVSIFKQQTGLTPSKFIEYLSKEQSNNNQN</sequence>
<dbReference type="Gene3D" id="1.10.10.60">
    <property type="entry name" value="Homeodomain-like"/>
    <property type="match status" value="2"/>
</dbReference>
<keyword evidence="4" id="KW-0472">Membrane</keyword>
<dbReference type="PANTHER" id="PTHR43280:SF34">
    <property type="entry name" value="ARAC-FAMILY TRANSCRIPTIONAL REGULATOR"/>
    <property type="match status" value="1"/>
</dbReference>
<dbReference type="InterPro" id="IPR018060">
    <property type="entry name" value="HTH_AraC"/>
</dbReference>
<protein>
    <submittedName>
        <fullName evidence="7">AraC-like DNA-binding protein</fullName>
    </submittedName>
</protein>
<evidence type="ECO:0000256" key="3">
    <source>
        <dbReference type="ARBA" id="ARBA00023163"/>
    </source>
</evidence>
<organism evidence="7 8">
    <name type="scientific">Epilithonimonas xixisoli</name>
    <dbReference type="NCBI Taxonomy" id="1476462"/>
    <lineage>
        <taxon>Bacteria</taxon>
        <taxon>Pseudomonadati</taxon>
        <taxon>Bacteroidota</taxon>
        <taxon>Flavobacteriia</taxon>
        <taxon>Flavobacteriales</taxon>
        <taxon>Weeksellaceae</taxon>
        <taxon>Chryseobacterium group</taxon>
        <taxon>Epilithonimonas</taxon>
    </lineage>
</organism>
<dbReference type="InterPro" id="IPR019734">
    <property type="entry name" value="TPR_rpt"/>
</dbReference>
<comment type="caution">
    <text evidence="7">The sequence shown here is derived from an EMBL/GenBank/DDBJ whole genome shotgun (WGS) entry which is preliminary data.</text>
</comment>
<accession>A0A4R8IC79</accession>
<keyword evidence="2 7" id="KW-0238">DNA-binding</keyword>
<dbReference type="SUPFAM" id="SSF46689">
    <property type="entry name" value="Homeodomain-like"/>
    <property type="match status" value="1"/>
</dbReference>
<keyword evidence="3" id="KW-0804">Transcription</keyword>
<feature type="signal peptide" evidence="5">
    <location>
        <begin position="1"/>
        <end position="21"/>
    </location>
</feature>
<dbReference type="SUPFAM" id="SSF48452">
    <property type="entry name" value="TPR-like"/>
    <property type="match status" value="1"/>
</dbReference>
<dbReference type="GO" id="GO:0003700">
    <property type="term" value="F:DNA-binding transcription factor activity"/>
    <property type="evidence" value="ECO:0007669"/>
    <property type="project" value="InterPro"/>
</dbReference>
<dbReference type="OrthoDB" id="5295174at2"/>
<evidence type="ECO:0000256" key="1">
    <source>
        <dbReference type="ARBA" id="ARBA00023015"/>
    </source>
</evidence>
<feature type="chain" id="PRO_5020578736" evidence="5">
    <location>
        <begin position="22"/>
        <end position="521"/>
    </location>
</feature>
<gene>
    <name evidence="7" type="ORF">B0I22_1438</name>
</gene>
<dbReference type="Gene3D" id="1.25.40.10">
    <property type="entry name" value="Tetratricopeptide repeat domain"/>
    <property type="match status" value="2"/>
</dbReference>
<keyword evidence="4" id="KW-0812">Transmembrane</keyword>
<dbReference type="PANTHER" id="PTHR43280">
    <property type="entry name" value="ARAC-FAMILY TRANSCRIPTIONAL REGULATOR"/>
    <property type="match status" value="1"/>
</dbReference>
<dbReference type="SMART" id="SM00028">
    <property type="entry name" value="TPR"/>
    <property type="match status" value="2"/>
</dbReference>
<dbReference type="RefSeq" id="WP_133943863.1">
    <property type="nucleotide sequence ID" value="NZ_SOEO01000001.1"/>
</dbReference>
<evidence type="ECO:0000313" key="7">
    <source>
        <dbReference type="EMBL" id="TDX87250.1"/>
    </source>
</evidence>
<keyword evidence="1" id="KW-0805">Transcription regulation</keyword>
<dbReference type="PROSITE" id="PS01124">
    <property type="entry name" value="HTH_ARAC_FAMILY_2"/>
    <property type="match status" value="1"/>
</dbReference>
<dbReference type="InterPro" id="IPR009057">
    <property type="entry name" value="Homeodomain-like_sf"/>
</dbReference>
<evidence type="ECO:0000256" key="5">
    <source>
        <dbReference type="SAM" id="SignalP"/>
    </source>
</evidence>
<reference evidence="7 8" key="1">
    <citation type="submission" date="2019-03" db="EMBL/GenBank/DDBJ databases">
        <title>Genomic Encyclopedia of Type Strains, Phase III (KMG-III): the genomes of soil and plant-associated and newly described type strains.</title>
        <authorList>
            <person name="Whitman W."/>
        </authorList>
    </citation>
    <scope>NUCLEOTIDE SEQUENCE [LARGE SCALE GENOMIC DNA]</scope>
    <source>
        <strain evidence="7 8">CGMCC 1.12802</strain>
    </source>
</reference>
<evidence type="ECO:0000259" key="6">
    <source>
        <dbReference type="PROSITE" id="PS01124"/>
    </source>
</evidence>
<dbReference type="InterPro" id="IPR011990">
    <property type="entry name" value="TPR-like_helical_dom_sf"/>
</dbReference>